<feature type="signal peptide" evidence="1">
    <location>
        <begin position="1"/>
        <end position="22"/>
    </location>
</feature>
<dbReference type="RefSeq" id="WP_214169692.1">
    <property type="nucleotide sequence ID" value="NZ_JAHCVJ010000001.1"/>
</dbReference>
<sequence>MIFKRLAVLFFVLLAFSGHSLAASITATDKSGIVTKTMLEVKPSNCLTEAEAELGRLLNGLRRESGLSPLPIKQPLYAVAKWHVIDLASNAPHRNSNDDQGMACNLHSWSDRGKDAGGWEPLCYTQDHKRALGMWKKPREISGHRSNGYENIYWTSAPFTPVMAINYWEGKKEELDMMLQQGNWKRHKWQTIGVGVYGNYAAVWFSEKPTDDPSMTQCEQLVK</sequence>
<gene>
    <name evidence="2" type="ORF">KI809_01200</name>
</gene>
<dbReference type="AlphaFoldDB" id="A0AAW4L090"/>
<accession>A0AAW4L090</accession>
<evidence type="ECO:0000313" key="3">
    <source>
        <dbReference type="Proteomes" id="UP000811899"/>
    </source>
</evidence>
<keyword evidence="1" id="KW-0732">Signal</keyword>
<evidence type="ECO:0000313" key="2">
    <source>
        <dbReference type="EMBL" id="MBT0662900.1"/>
    </source>
</evidence>
<keyword evidence="3" id="KW-1185">Reference proteome</keyword>
<dbReference type="Proteomes" id="UP000811899">
    <property type="component" value="Unassembled WGS sequence"/>
</dbReference>
<dbReference type="Gene3D" id="3.40.33.10">
    <property type="entry name" value="CAP"/>
    <property type="match status" value="1"/>
</dbReference>
<reference evidence="2 3" key="1">
    <citation type="submission" date="2021-05" db="EMBL/GenBank/DDBJ databases">
        <title>The draft genome of Geobacter pelophilus DSM 12255.</title>
        <authorList>
            <person name="Xu Z."/>
            <person name="Masuda Y."/>
            <person name="Itoh H."/>
            <person name="Senoo K."/>
        </authorList>
    </citation>
    <scope>NUCLEOTIDE SEQUENCE [LARGE SCALE GENOMIC DNA]</scope>
    <source>
        <strain evidence="2 3">DSM 12255</strain>
    </source>
</reference>
<evidence type="ECO:0000256" key="1">
    <source>
        <dbReference type="SAM" id="SignalP"/>
    </source>
</evidence>
<evidence type="ECO:0008006" key="4">
    <source>
        <dbReference type="Google" id="ProtNLM"/>
    </source>
</evidence>
<dbReference type="InterPro" id="IPR035940">
    <property type="entry name" value="CAP_sf"/>
</dbReference>
<name>A0AAW4L090_9BACT</name>
<dbReference type="EMBL" id="JAHCVJ010000001">
    <property type="protein sequence ID" value="MBT0662900.1"/>
    <property type="molecule type" value="Genomic_DNA"/>
</dbReference>
<comment type="caution">
    <text evidence="2">The sequence shown here is derived from an EMBL/GenBank/DDBJ whole genome shotgun (WGS) entry which is preliminary data.</text>
</comment>
<feature type="chain" id="PRO_5043879269" description="Cysteine-rich secretory protein family protein" evidence="1">
    <location>
        <begin position="23"/>
        <end position="223"/>
    </location>
</feature>
<dbReference type="SUPFAM" id="SSF55797">
    <property type="entry name" value="PR-1-like"/>
    <property type="match status" value="1"/>
</dbReference>
<organism evidence="2 3">
    <name type="scientific">Geoanaerobacter pelophilus</name>
    <dbReference type="NCBI Taxonomy" id="60036"/>
    <lineage>
        <taxon>Bacteria</taxon>
        <taxon>Pseudomonadati</taxon>
        <taxon>Thermodesulfobacteriota</taxon>
        <taxon>Desulfuromonadia</taxon>
        <taxon>Geobacterales</taxon>
        <taxon>Geobacteraceae</taxon>
        <taxon>Geoanaerobacter</taxon>
    </lineage>
</organism>
<proteinExistence type="predicted"/>
<protein>
    <recommendedName>
        <fullName evidence="4">Cysteine-rich secretory protein family protein</fullName>
    </recommendedName>
</protein>